<feature type="transmembrane region" description="Helical" evidence="7">
    <location>
        <begin position="353"/>
        <end position="373"/>
    </location>
</feature>
<comment type="similarity">
    <text evidence="2 7">Belongs to the ferroportin (FP) (TC 2.A.100) family. SLC40A subfamily.</text>
</comment>
<keyword evidence="3 7" id="KW-0813">Transport</keyword>
<keyword evidence="10" id="KW-1185">Reference proteome</keyword>
<evidence type="ECO:0000256" key="2">
    <source>
        <dbReference type="ARBA" id="ARBA00006279"/>
    </source>
</evidence>
<keyword evidence="6 7" id="KW-0472">Membrane</keyword>
<feature type="compositionally biased region" description="Basic and acidic residues" evidence="8">
    <location>
        <begin position="235"/>
        <end position="248"/>
    </location>
</feature>
<feature type="transmembrane region" description="Helical" evidence="7">
    <location>
        <begin position="43"/>
        <end position="60"/>
    </location>
</feature>
<evidence type="ECO:0000256" key="3">
    <source>
        <dbReference type="ARBA" id="ARBA00022448"/>
    </source>
</evidence>
<evidence type="ECO:0000256" key="4">
    <source>
        <dbReference type="ARBA" id="ARBA00022692"/>
    </source>
</evidence>
<protein>
    <recommendedName>
        <fullName evidence="7">Solute carrier family 40 member</fullName>
    </recommendedName>
</protein>
<dbReference type="InterPro" id="IPR036259">
    <property type="entry name" value="MFS_trans_sf"/>
</dbReference>
<feature type="transmembrane region" description="Helical" evidence="7">
    <location>
        <begin position="288"/>
        <end position="315"/>
    </location>
</feature>
<feature type="region of interest" description="Disordered" evidence="8">
    <location>
        <begin position="421"/>
        <end position="441"/>
    </location>
</feature>
<reference evidence="9" key="1">
    <citation type="submission" date="2021-01" db="UniProtKB">
        <authorList>
            <consortium name="EnsemblMetazoa"/>
        </authorList>
    </citation>
    <scope>IDENTIFICATION</scope>
</reference>
<dbReference type="Pfam" id="PF06963">
    <property type="entry name" value="FPN1"/>
    <property type="match status" value="1"/>
</dbReference>
<feature type="transmembrane region" description="Helical" evidence="7">
    <location>
        <begin position="72"/>
        <end position="95"/>
    </location>
</feature>
<dbReference type="InterPro" id="IPR009716">
    <property type="entry name" value="Ferroportin-1"/>
</dbReference>
<keyword evidence="5 7" id="KW-1133">Transmembrane helix</keyword>
<keyword evidence="7" id="KW-0406">Ion transport</keyword>
<sequence>MKLKAEAYICINAFFAFCCDRMWQFATGILLVQLTPSSLRLTASYGLTLSVIAIVLSPFLGDWIDKSQRLKVVQILLAAQKILVIACAITIYICIQYQNASLLLFFQILIVLLGSAANLFSQGLKIAIGKDWIIVVCKNDKDILANTNALVRRIDLIVAIVAPLVIGALMSHISTSVSIVFICVWNIVSLFLEYGSILKVYKMTPALSMKLINKQSVEQNDDQLSLKISNSSSENQERRPLAESEHDSSQASITENPTSSNPSTLCNLVAKRLQSMISGWRIYYRQTVFLAGCALSMLYLTVIGMGGIIIGFSYAMGLSELYVSIFMGLASLFGVFGTFLFPKIRRRIGLAKTGIISFSLQLSMLVICGASIWTPGSPSNLFSGQVYKETSSVGNFTEVDTPPIFMNDSIYLNTTNQTRAANTPKENSTISTLNKDNKNPTTPIKPTRILTSVIVLLSGIVLSRTGLWLSDLTIIQLQQEHVPESERGIVSGVQNSTNHSFEILMFLLTIAFPNVEQFGILILISISAIISAGMVYLIFVSRFQQTFLNSKERITENSERQDLSVIT</sequence>
<feature type="region of interest" description="Disordered" evidence="8">
    <location>
        <begin position="228"/>
        <end position="261"/>
    </location>
</feature>
<name>A0A7M5UT59_9CNID</name>
<evidence type="ECO:0000256" key="5">
    <source>
        <dbReference type="ARBA" id="ARBA00022989"/>
    </source>
</evidence>
<feature type="transmembrane region" description="Helical" evidence="7">
    <location>
        <begin position="154"/>
        <end position="173"/>
    </location>
</feature>
<feature type="transmembrane region" description="Helical" evidence="7">
    <location>
        <begin position="518"/>
        <end position="539"/>
    </location>
</feature>
<evidence type="ECO:0000256" key="7">
    <source>
        <dbReference type="RuleBase" id="RU365065"/>
    </source>
</evidence>
<dbReference type="OrthoDB" id="648861at2759"/>
<dbReference type="GO" id="GO:0016020">
    <property type="term" value="C:membrane"/>
    <property type="evidence" value="ECO:0007669"/>
    <property type="project" value="UniProtKB-SubCell"/>
</dbReference>
<dbReference type="Proteomes" id="UP000594262">
    <property type="component" value="Unplaced"/>
</dbReference>
<evidence type="ECO:0000313" key="10">
    <source>
        <dbReference type="Proteomes" id="UP000594262"/>
    </source>
</evidence>
<dbReference type="PANTHER" id="PTHR11660">
    <property type="entry name" value="SOLUTE CARRIER FAMILY 40 MEMBER"/>
    <property type="match status" value="1"/>
</dbReference>
<evidence type="ECO:0000256" key="8">
    <source>
        <dbReference type="SAM" id="MobiDB-lite"/>
    </source>
</evidence>
<dbReference type="SUPFAM" id="SSF103473">
    <property type="entry name" value="MFS general substrate transporter"/>
    <property type="match status" value="1"/>
</dbReference>
<accession>A0A7M5UT59</accession>
<comment type="function">
    <text evidence="7">May be involved in iron transport and iron homeostasis.</text>
</comment>
<evidence type="ECO:0000256" key="6">
    <source>
        <dbReference type="ARBA" id="ARBA00023136"/>
    </source>
</evidence>
<keyword evidence="4 7" id="KW-0812">Transmembrane</keyword>
<proteinExistence type="inferred from homology"/>
<feature type="transmembrane region" description="Helical" evidence="7">
    <location>
        <begin position="101"/>
        <end position="120"/>
    </location>
</feature>
<evidence type="ECO:0000313" key="9">
    <source>
        <dbReference type="EnsemblMetazoa" id="CLYHEMP003784.1"/>
    </source>
</evidence>
<feature type="transmembrane region" description="Helical" evidence="7">
    <location>
        <begin position="7"/>
        <end position="31"/>
    </location>
</feature>
<dbReference type="PANTHER" id="PTHR11660:SF57">
    <property type="entry name" value="SOLUTE CARRIER FAMILY 40 MEMBER"/>
    <property type="match status" value="1"/>
</dbReference>
<dbReference type="GO" id="GO:0005381">
    <property type="term" value="F:iron ion transmembrane transporter activity"/>
    <property type="evidence" value="ECO:0007669"/>
    <property type="project" value="UniProtKB-UniRule"/>
</dbReference>
<dbReference type="RefSeq" id="XP_066910276.1">
    <property type="nucleotide sequence ID" value="XM_067054175.1"/>
</dbReference>
<dbReference type="EnsemblMetazoa" id="CLYHEMT003784.1">
    <property type="protein sequence ID" value="CLYHEMP003784.1"/>
    <property type="gene ID" value="CLYHEMG003784"/>
</dbReference>
<dbReference type="GeneID" id="136797585"/>
<feature type="compositionally biased region" description="Polar residues" evidence="8">
    <location>
        <begin position="249"/>
        <end position="261"/>
    </location>
</feature>
<evidence type="ECO:0000256" key="1">
    <source>
        <dbReference type="ARBA" id="ARBA00004141"/>
    </source>
</evidence>
<dbReference type="AlphaFoldDB" id="A0A7M5UT59"/>
<feature type="transmembrane region" description="Helical" evidence="7">
    <location>
        <begin position="179"/>
        <end position="201"/>
    </location>
</feature>
<feature type="transmembrane region" description="Helical" evidence="7">
    <location>
        <begin position="321"/>
        <end position="341"/>
    </location>
</feature>
<organism evidence="9 10">
    <name type="scientific">Clytia hemisphaerica</name>
    <dbReference type="NCBI Taxonomy" id="252671"/>
    <lineage>
        <taxon>Eukaryota</taxon>
        <taxon>Metazoa</taxon>
        <taxon>Cnidaria</taxon>
        <taxon>Hydrozoa</taxon>
        <taxon>Hydroidolina</taxon>
        <taxon>Leptothecata</taxon>
        <taxon>Obeliida</taxon>
        <taxon>Clytiidae</taxon>
        <taxon>Clytia</taxon>
    </lineage>
</organism>
<comment type="subcellular location">
    <subcellularLocation>
        <location evidence="1 7">Membrane</location>
        <topology evidence="1 7">Multi-pass membrane protein</topology>
    </subcellularLocation>
</comment>